<dbReference type="Pfam" id="PF07647">
    <property type="entry name" value="SAM_2"/>
    <property type="match status" value="1"/>
</dbReference>
<evidence type="ECO:0000313" key="10">
    <source>
        <dbReference type="Proteomes" id="UP001153269"/>
    </source>
</evidence>
<dbReference type="FunFam" id="1.10.150.50:FF:000007">
    <property type="entry name" value="Liprin-beta-1 isoform 1"/>
    <property type="match status" value="1"/>
</dbReference>
<dbReference type="GO" id="GO:0007528">
    <property type="term" value="P:neuromuscular junction development"/>
    <property type="evidence" value="ECO:0007669"/>
    <property type="project" value="TreeGrafter"/>
</dbReference>
<protein>
    <recommendedName>
        <fullName evidence="8">SAM domain-containing protein</fullName>
    </recommendedName>
</protein>
<evidence type="ECO:0000256" key="2">
    <source>
        <dbReference type="ARBA" id="ARBA00022553"/>
    </source>
</evidence>
<dbReference type="CDD" id="cd09569">
    <property type="entry name" value="SAM_liprin-beta1_2_repeat3"/>
    <property type="match status" value="1"/>
</dbReference>
<dbReference type="SUPFAM" id="SSF47769">
    <property type="entry name" value="SAM/Pointed domain"/>
    <property type="match status" value="3"/>
</dbReference>
<comment type="caution">
    <text evidence="9">The sequence shown here is derived from an EMBL/GenBank/DDBJ whole genome shotgun (WGS) entry which is preliminary data.</text>
</comment>
<dbReference type="SMART" id="SM00454">
    <property type="entry name" value="SAM"/>
    <property type="match status" value="3"/>
</dbReference>
<dbReference type="Gene3D" id="1.10.150.50">
    <property type="entry name" value="Transcription Factor, Ets-1"/>
    <property type="match status" value="3"/>
</dbReference>
<dbReference type="InterPro" id="IPR037619">
    <property type="entry name" value="LIPB1/2_SAM_3rd"/>
</dbReference>
<dbReference type="InterPro" id="IPR058914">
    <property type="entry name" value="LIPB1/2_CC"/>
</dbReference>
<evidence type="ECO:0000256" key="7">
    <source>
        <dbReference type="SAM" id="MobiDB-lite"/>
    </source>
</evidence>
<gene>
    <name evidence="9" type="ORF">PLEPLA_LOCUS526</name>
</gene>
<evidence type="ECO:0000259" key="8">
    <source>
        <dbReference type="PROSITE" id="PS50105"/>
    </source>
</evidence>
<keyword evidence="3" id="KW-0677">Repeat</keyword>
<dbReference type="CDD" id="cd09563">
    <property type="entry name" value="SAM_liprin-beta1_2_repeat1"/>
    <property type="match status" value="1"/>
</dbReference>
<feature type="region of interest" description="Disordered" evidence="7">
    <location>
        <begin position="374"/>
        <end position="536"/>
    </location>
</feature>
<evidence type="ECO:0000256" key="1">
    <source>
        <dbReference type="ARBA" id="ARBA00007547"/>
    </source>
</evidence>
<dbReference type="FunFam" id="1.10.150.50:FF:000005">
    <property type="entry name" value="Liprin-beta-1 isoform 1"/>
    <property type="match status" value="1"/>
</dbReference>
<dbReference type="GO" id="GO:0005829">
    <property type="term" value="C:cytosol"/>
    <property type="evidence" value="ECO:0007669"/>
    <property type="project" value="UniProtKB-ARBA"/>
</dbReference>
<dbReference type="InterPro" id="IPR013761">
    <property type="entry name" value="SAM/pointed_sf"/>
</dbReference>
<proteinExistence type="inferred from homology"/>
<feature type="compositionally biased region" description="Polar residues" evidence="7">
    <location>
        <begin position="397"/>
        <end position="416"/>
    </location>
</feature>
<feature type="coiled-coil region" evidence="6">
    <location>
        <begin position="128"/>
        <end position="235"/>
    </location>
</feature>
<evidence type="ECO:0000313" key="9">
    <source>
        <dbReference type="EMBL" id="CAB1412832.1"/>
    </source>
</evidence>
<dbReference type="Pfam" id="PF00536">
    <property type="entry name" value="SAM_1"/>
    <property type="match status" value="2"/>
</dbReference>
<name>A0A9N7Y561_PLEPL</name>
<evidence type="ECO:0000256" key="6">
    <source>
        <dbReference type="SAM" id="Coils"/>
    </source>
</evidence>
<evidence type="ECO:0000256" key="5">
    <source>
        <dbReference type="ARBA" id="ARBA00060046"/>
    </source>
</evidence>
<dbReference type="PANTHER" id="PTHR12587:SF16">
    <property type="entry name" value="LIPRIN-BETA-1"/>
    <property type="match status" value="1"/>
</dbReference>
<dbReference type="InterPro" id="IPR029515">
    <property type="entry name" value="Liprin"/>
</dbReference>
<feature type="coiled-coil region" evidence="6">
    <location>
        <begin position="284"/>
        <end position="318"/>
    </location>
</feature>
<dbReference type="Pfam" id="PF26022">
    <property type="entry name" value="CC_Liprin_beta"/>
    <property type="match status" value="1"/>
</dbReference>
<feature type="compositionally biased region" description="Polar residues" evidence="7">
    <location>
        <begin position="445"/>
        <end position="455"/>
    </location>
</feature>
<sequence length="956" mass="108296">MLAAALEQMDGIIAGSKALDYSNGMFDCQSPTSPFMGSLRALHLLEDLRSVLEMMDTEERENLRCQIPDSTADSLVEWLHGQLSNGHVSLGNGDHYQERLSRLESDKESLVLQVSVLTDQVEAQGEKIRDLDLCLEEHREKLNATEEMLQQELQCRSSLETQKHELISEVSNLKLKLNNIDKDRVNFDDRFRDSEDLILEINELRYRLTDMESEKLLFEKKLKSTKEELAILRRQVEGRDGEMRRLQDDTGFNAMAFSSADPSERVSHPDETLRKRLKEKHVEVQRMKKAVESLMAANEEKDRKIEELKQSLLRYKKVQDMVMSVQGKKDKTKENEYVGDASLAFLNIPMSFEPERNEATDVQQLKRMSPDELESLNGLSDESSPAPSPSDPERVSESSPTDMESNQDTTKTSSQEQLDKSDKGNNEKSPSEENGKMSEKPPLSPSATLPANTEYDSFGSRKARSSFGKGFFKIRGGKKSGSTPNLDRSRSASAPMLAETEQQGTDHLDLAGLPQRSANSDSTNTLPTTPEGKKKSKGIMKLFGKLKRSQSTTFTLDDNLSEGEFKRGGVRATAGPRLGWSRDLQQVNNEVDAPFARWSKDQVCNWLQGQGLGLYVNMARVWISSGQTLLQASQQDLERELGIKHPLHRKKLQLALQALGSEEEDNKGKLDYNWVTRWLDDIGLPQYKTQFDEGRVDGRMLHYMTVDDLLSLKVGSVLHHLSIKRAIQVLRLNNYEPNCLRRRPSDENNISPAEISQWTNHRVMEWLRSVDLAEYAPNLRGSGVHGGLMVLEPRYNVETMALLLNIPPNKTLLRRHLATHFNLLIGSEAQQLKQECLENPDYTLLTATTKVKPKKLSFGSFGSLRKKKQEDSEEYVCPMDVEMPKGRSFQKGYELQIYEDDLDRLEQMEDSEGTVRQIGAFSEEIQNLTSMLKDDEFFKVVSNSPSLSVTDEDSNA</sequence>
<dbReference type="PANTHER" id="PTHR12587">
    <property type="entry name" value="LAR INTERACTING PROTEIN LIP -RELATED PROTEIN"/>
    <property type="match status" value="1"/>
</dbReference>
<organism evidence="9 10">
    <name type="scientific">Pleuronectes platessa</name>
    <name type="common">European plaice</name>
    <dbReference type="NCBI Taxonomy" id="8262"/>
    <lineage>
        <taxon>Eukaryota</taxon>
        <taxon>Metazoa</taxon>
        <taxon>Chordata</taxon>
        <taxon>Craniata</taxon>
        <taxon>Vertebrata</taxon>
        <taxon>Euteleostomi</taxon>
        <taxon>Actinopterygii</taxon>
        <taxon>Neopterygii</taxon>
        <taxon>Teleostei</taxon>
        <taxon>Neoteleostei</taxon>
        <taxon>Acanthomorphata</taxon>
        <taxon>Carangaria</taxon>
        <taxon>Pleuronectiformes</taxon>
        <taxon>Pleuronectoidei</taxon>
        <taxon>Pleuronectidae</taxon>
        <taxon>Pleuronectes</taxon>
    </lineage>
</organism>
<keyword evidence="2" id="KW-0597">Phosphoprotein</keyword>
<evidence type="ECO:0000256" key="3">
    <source>
        <dbReference type="ARBA" id="ARBA00022737"/>
    </source>
</evidence>
<keyword evidence="4 6" id="KW-0175">Coiled coil</keyword>
<dbReference type="FunFam" id="1.10.150.50:FF:000017">
    <property type="entry name" value="Liprin-beta-1 isoform 1"/>
    <property type="match status" value="1"/>
</dbReference>
<feature type="compositionally biased region" description="Low complexity" evidence="7">
    <location>
        <begin position="465"/>
        <end position="474"/>
    </location>
</feature>
<dbReference type="InterPro" id="IPR037618">
    <property type="entry name" value="LIPB1/2_SAM_2nd"/>
</dbReference>
<accession>A0A9N7Y561</accession>
<comment type="function">
    <text evidence="5">May regulate the disassembly of focal adhesions. Did not bind receptor-like tyrosine phosphatases type 2A.</text>
</comment>
<dbReference type="Proteomes" id="UP001153269">
    <property type="component" value="Unassembled WGS sequence"/>
</dbReference>
<dbReference type="InterPro" id="IPR001660">
    <property type="entry name" value="SAM"/>
</dbReference>
<dbReference type="GO" id="GO:0048786">
    <property type="term" value="C:presynaptic active zone"/>
    <property type="evidence" value="ECO:0007669"/>
    <property type="project" value="TreeGrafter"/>
</dbReference>
<comment type="similarity">
    <text evidence="1">Belongs to the liprin family. Liprin-beta subfamily.</text>
</comment>
<feature type="domain" description="SAM" evidence="8">
    <location>
        <begin position="670"/>
        <end position="733"/>
    </location>
</feature>
<reference evidence="9" key="1">
    <citation type="submission" date="2020-03" db="EMBL/GenBank/DDBJ databases">
        <authorList>
            <person name="Weist P."/>
        </authorList>
    </citation>
    <scope>NUCLEOTIDE SEQUENCE</scope>
</reference>
<keyword evidence="10" id="KW-1185">Reference proteome</keyword>
<dbReference type="PROSITE" id="PS50105">
    <property type="entry name" value="SAM_DOMAIN"/>
    <property type="match status" value="2"/>
</dbReference>
<dbReference type="AlphaFoldDB" id="A0A9N7Y561"/>
<feature type="compositionally biased region" description="Polar residues" evidence="7">
    <location>
        <begin position="516"/>
        <end position="528"/>
    </location>
</feature>
<feature type="domain" description="SAM" evidence="8">
    <location>
        <begin position="598"/>
        <end position="662"/>
    </location>
</feature>
<dbReference type="EMBL" id="CADEAL010000022">
    <property type="protein sequence ID" value="CAB1412832.1"/>
    <property type="molecule type" value="Genomic_DNA"/>
</dbReference>
<evidence type="ECO:0000256" key="4">
    <source>
        <dbReference type="ARBA" id="ARBA00023054"/>
    </source>
</evidence>
<feature type="compositionally biased region" description="Basic and acidic residues" evidence="7">
    <location>
        <begin position="417"/>
        <end position="439"/>
    </location>
</feature>
<dbReference type="InterPro" id="IPR037617">
    <property type="entry name" value="LIPB1/2_SAM_1"/>
</dbReference>
<dbReference type="CDD" id="cd09566">
    <property type="entry name" value="SAM_liprin-beta1_2_repeat2"/>
    <property type="match status" value="1"/>
</dbReference>